<keyword evidence="1" id="KW-0812">Transmembrane</keyword>
<dbReference type="RefSeq" id="WP_169716834.1">
    <property type="nucleotide sequence ID" value="NZ_CP155571.1"/>
</dbReference>
<feature type="transmembrane region" description="Helical" evidence="1">
    <location>
        <begin position="6"/>
        <end position="26"/>
    </location>
</feature>
<evidence type="ECO:0000313" key="2">
    <source>
        <dbReference type="EMBL" id="XFO74338.1"/>
    </source>
</evidence>
<reference evidence="2" key="1">
    <citation type="submission" date="2024-05" db="EMBL/GenBank/DDBJ databases">
        <title>Isolation and characterization of Sporomusa carbonis sp. nov., a carboxydotrophic hydrogenogen in the genus of Sporomusa isolated from a charcoal burning pile.</title>
        <authorList>
            <person name="Boeer T."/>
            <person name="Rosenbaum F."/>
            <person name="Eysell L."/>
            <person name="Mueller V."/>
            <person name="Daniel R."/>
            <person name="Poehlein A."/>
        </authorList>
    </citation>
    <scope>NUCLEOTIDE SEQUENCE [LARGE SCALE GENOMIC DNA]</scope>
    <source>
        <strain evidence="2">DSM 3132</strain>
    </source>
</reference>
<name>A0ABZ3J8E7_SPOA4</name>
<evidence type="ECO:0000256" key="1">
    <source>
        <dbReference type="SAM" id="Phobius"/>
    </source>
</evidence>
<keyword evidence="3" id="KW-1185">Reference proteome</keyword>
<protein>
    <submittedName>
        <fullName evidence="2">Uncharacterized protein</fullName>
    </submittedName>
</protein>
<sequence length="51" mass="5971">MDIVTENVFVVLLGMGVCVLVVPYLYSKTHPRKSIFQKPTNHIEIRTWRIK</sequence>
<proteinExistence type="predicted"/>
<gene>
    <name evidence="2" type="ORF">SPACI_044480</name>
</gene>
<dbReference type="Proteomes" id="UP000216052">
    <property type="component" value="Chromosome"/>
</dbReference>
<accession>A0ABZ3J8E7</accession>
<keyword evidence="1" id="KW-1133">Transmembrane helix</keyword>
<dbReference type="EMBL" id="CP155571">
    <property type="protein sequence ID" value="XFO74338.1"/>
    <property type="molecule type" value="Genomic_DNA"/>
</dbReference>
<organism evidence="2 3">
    <name type="scientific">Sporomusa acidovorans (strain ATCC 49682 / DSM 3132 / Mol)</name>
    <dbReference type="NCBI Taxonomy" id="1123286"/>
    <lineage>
        <taxon>Bacteria</taxon>
        <taxon>Bacillati</taxon>
        <taxon>Bacillota</taxon>
        <taxon>Negativicutes</taxon>
        <taxon>Selenomonadales</taxon>
        <taxon>Sporomusaceae</taxon>
        <taxon>Sporomusa</taxon>
    </lineage>
</organism>
<keyword evidence="1" id="KW-0472">Membrane</keyword>
<evidence type="ECO:0000313" key="3">
    <source>
        <dbReference type="Proteomes" id="UP000216052"/>
    </source>
</evidence>